<evidence type="ECO:0000256" key="1">
    <source>
        <dbReference type="ARBA" id="ARBA00001971"/>
    </source>
</evidence>
<dbReference type="PRINTS" id="PR01239">
    <property type="entry name" value="EP450IICYP52"/>
</dbReference>
<feature type="transmembrane region" description="Helical" evidence="9">
    <location>
        <begin position="19"/>
        <end position="36"/>
    </location>
</feature>
<organism evidence="10 11">
    <name type="scientific">Lophiotrema nucula</name>
    <dbReference type="NCBI Taxonomy" id="690887"/>
    <lineage>
        <taxon>Eukaryota</taxon>
        <taxon>Fungi</taxon>
        <taxon>Dikarya</taxon>
        <taxon>Ascomycota</taxon>
        <taxon>Pezizomycotina</taxon>
        <taxon>Dothideomycetes</taxon>
        <taxon>Pleosporomycetidae</taxon>
        <taxon>Pleosporales</taxon>
        <taxon>Lophiotremataceae</taxon>
        <taxon>Lophiotrema</taxon>
    </lineage>
</organism>
<sequence>MIKFAQPYDGEDSITFENAILITTSALIVYVILRLVRHTFLRRRFEAFARVHGCAPPPAITSSFLTGIQHKWKRLNQRGDMFNDYMNRVFQENGPTHEIKNTWTGETKAVYTIAPENVKTMLSTKFSDYHRPRTMPNALNPVMGQGVFTSNGEAWAHSRGLVRAQFSGKRVRDVSKLGKHMQNAFDTIESNKIGKDSWTEETEILLVFNRFTLDSATEFMFGTSAESHEAFLRESSEMKNTYKGMKSFSRYKAILDDFATAFDIALDYVALRLKLGRLWFLADGLAFRLACYKVRSYADDYIRRAVAHAEVAKINGKETEDDRRFGLISELVESYPDKVALRNQVLQLLVAGRDTTAATLTWAFILLEAHPEVFARLSHAVLEVFGTETVPLAPVTYENLRACTYLQHVVFEVVRLYPTGPLNARKASVNSILPTGGGRDGLKPIAVQKGTTVAYNTYLMHRREELWGPDAWKFRPARWEGKKASWEYIPFHGGPQTCLGRESIHFVCLVIITPYTIHKPH</sequence>
<keyword evidence="4 8" id="KW-0479">Metal-binding</keyword>
<evidence type="ECO:0000313" key="10">
    <source>
        <dbReference type="EMBL" id="KAF2123013.1"/>
    </source>
</evidence>
<accession>A0A6A5ZVV3</accession>
<dbReference type="PRINTS" id="PR00385">
    <property type="entry name" value="P450"/>
</dbReference>
<keyword evidence="9" id="KW-0472">Membrane</keyword>
<keyword evidence="9" id="KW-1133">Transmembrane helix</keyword>
<dbReference type="PRINTS" id="PR00464">
    <property type="entry name" value="EP450II"/>
</dbReference>
<comment type="similarity">
    <text evidence="2">Belongs to the cytochrome P450 family.</text>
</comment>
<keyword evidence="7" id="KW-0503">Monooxygenase</keyword>
<reference evidence="10" key="1">
    <citation type="journal article" date="2020" name="Stud. Mycol.">
        <title>101 Dothideomycetes genomes: a test case for predicting lifestyles and emergence of pathogens.</title>
        <authorList>
            <person name="Haridas S."/>
            <person name="Albert R."/>
            <person name="Binder M."/>
            <person name="Bloem J."/>
            <person name="Labutti K."/>
            <person name="Salamov A."/>
            <person name="Andreopoulos B."/>
            <person name="Baker S."/>
            <person name="Barry K."/>
            <person name="Bills G."/>
            <person name="Bluhm B."/>
            <person name="Cannon C."/>
            <person name="Castanera R."/>
            <person name="Culley D."/>
            <person name="Daum C."/>
            <person name="Ezra D."/>
            <person name="Gonzalez J."/>
            <person name="Henrissat B."/>
            <person name="Kuo A."/>
            <person name="Liang C."/>
            <person name="Lipzen A."/>
            <person name="Lutzoni F."/>
            <person name="Magnuson J."/>
            <person name="Mondo S."/>
            <person name="Nolan M."/>
            <person name="Ohm R."/>
            <person name="Pangilinan J."/>
            <person name="Park H.-J."/>
            <person name="Ramirez L."/>
            <person name="Alfaro M."/>
            <person name="Sun H."/>
            <person name="Tritt A."/>
            <person name="Yoshinaga Y."/>
            <person name="Zwiers L.-H."/>
            <person name="Turgeon B."/>
            <person name="Goodwin S."/>
            <person name="Spatafora J."/>
            <person name="Crous P."/>
            <person name="Grigoriev I."/>
        </authorList>
    </citation>
    <scope>NUCLEOTIDE SEQUENCE</scope>
    <source>
        <strain evidence="10">CBS 627.86</strain>
    </source>
</reference>
<evidence type="ECO:0000256" key="6">
    <source>
        <dbReference type="ARBA" id="ARBA00023004"/>
    </source>
</evidence>
<comment type="cofactor">
    <cofactor evidence="1 8">
        <name>heme</name>
        <dbReference type="ChEBI" id="CHEBI:30413"/>
    </cofactor>
</comment>
<evidence type="ECO:0000256" key="5">
    <source>
        <dbReference type="ARBA" id="ARBA00023002"/>
    </source>
</evidence>
<keyword evidence="11" id="KW-1185">Reference proteome</keyword>
<evidence type="ECO:0000256" key="8">
    <source>
        <dbReference type="PIRSR" id="PIRSR602402-1"/>
    </source>
</evidence>
<proteinExistence type="inferred from homology"/>
<dbReference type="AlphaFoldDB" id="A0A6A5ZVV3"/>
<keyword evidence="3 8" id="KW-0349">Heme</keyword>
<dbReference type="GO" id="GO:0020037">
    <property type="term" value="F:heme binding"/>
    <property type="evidence" value="ECO:0007669"/>
    <property type="project" value="InterPro"/>
</dbReference>
<dbReference type="InterPro" id="IPR002402">
    <property type="entry name" value="Cyt_P450_E_grp-II"/>
</dbReference>
<keyword evidence="9" id="KW-0812">Transmembrane</keyword>
<dbReference type="GO" id="GO:0005506">
    <property type="term" value="F:iron ion binding"/>
    <property type="evidence" value="ECO:0007669"/>
    <property type="project" value="InterPro"/>
</dbReference>
<dbReference type="InterPro" id="IPR036396">
    <property type="entry name" value="Cyt_P450_sf"/>
</dbReference>
<dbReference type="Proteomes" id="UP000799770">
    <property type="component" value="Unassembled WGS sequence"/>
</dbReference>
<keyword evidence="6 8" id="KW-0408">Iron</keyword>
<dbReference type="PANTHER" id="PTHR24287:SF1">
    <property type="entry name" value="P450, PUTATIVE (EUROFUNG)-RELATED"/>
    <property type="match status" value="1"/>
</dbReference>
<dbReference type="OrthoDB" id="1470350at2759"/>
<evidence type="ECO:0000256" key="2">
    <source>
        <dbReference type="ARBA" id="ARBA00010617"/>
    </source>
</evidence>
<dbReference type="SUPFAM" id="SSF48264">
    <property type="entry name" value="Cytochrome P450"/>
    <property type="match status" value="1"/>
</dbReference>
<dbReference type="EMBL" id="ML977310">
    <property type="protein sequence ID" value="KAF2123013.1"/>
    <property type="molecule type" value="Genomic_DNA"/>
</dbReference>
<keyword evidence="5" id="KW-0560">Oxidoreductase</keyword>
<name>A0A6A5ZVV3_9PLEO</name>
<dbReference type="InterPro" id="IPR002974">
    <property type="entry name" value="Cyt_P450_E_CYP52_ascomycetes"/>
</dbReference>
<dbReference type="GO" id="GO:0016712">
    <property type="term" value="F:oxidoreductase activity, acting on paired donors, with incorporation or reduction of molecular oxygen, reduced flavin or flavoprotein as one donor, and incorporation of one atom of oxygen"/>
    <property type="evidence" value="ECO:0007669"/>
    <property type="project" value="InterPro"/>
</dbReference>
<evidence type="ECO:0000256" key="7">
    <source>
        <dbReference type="ARBA" id="ARBA00023033"/>
    </source>
</evidence>
<dbReference type="Gene3D" id="1.10.630.10">
    <property type="entry name" value="Cytochrome P450"/>
    <property type="match status" value="1"/>
</dbReference>
<dbReference type="Pfam" id="PF00067">
    <property type="entry name" value="p450"/>
    <property type="match status" value="1"/>
</dbReference>
<dbReference type="PANTHER" id="PTHR24287">
    <property type="entry name" value="P450, PUTATIVE (EUROFUNG)-RELATED"/>
    <property type="match status" value="1"/>
</dbReference>
<evidence type="ECO:0000313" key="11">
    <source>
        <dbReference type="Proteomes" id="UP000799770"/>
    </source>
</evidence>
<evidence type="ECO:0000256" key="3">
    <source>
        <dbReference type="ARBA" id="ARBA00022617"/>
    </source>
</evidence>
<feature type="binding site" description="axial binding residue" evidence="8">
    <location>
        <position position="498"/>
    </location>
    <ligand>
        <name>heme</name>
        <dbReference type="ChEBI" id="CHEBI:30413"/>
    </ligand>
    <ligandPart>
        <name>Fe</name>
        <dbReference type="ChEBI" id="CHEBI:18248"/>
    </ligandPart>
</feature>
<evidence type="ECO:0000256" key="9">
    <source>
        <dbReference type="SAM" id="Phobius"/>
    </source>
</evidence>
<gene>
    <name evidence="10" type="ORF">BDV96DRAFT_593474</name>
</gene>
<dbReference type="InterPro" id="IPR001128">
    <property type="entry name" value="Cyt_P450"/>
</dbReference>
<dbReference type="InterPro" id="IPR047146">
    <property type="entry name" value="Cyt_P450_E_CYP52_fungi"/>
</dbReference>
<evidence type="ECO:0000256" key="4">
    <source>
        <dbReference type="ARBA" id="ARBA00022723"/>
    </source>
</evidence>
<protein>
    <submittedName>
        <fullName evidence="10">Cytochrome P450</fullName>
    </submittedName>
</protein>